<organism evidence="9 10">
    <name type="scientific">Methanosalsum natronophilum</name>
    <dbReference type="NCBI Taxonomy" id="768733"/>
    <lineage>
        <taxon>Archaea</taxon>
        <taxon>Methanobacteriati</taxon>
        <taxon>Methanobacteriota</taxon>
        <taxon>Stenosarchaea group</taxon>
        <taxon>Methanomicrobia</taxon>
        <taxon>Methanosarcinales</taxon>
        <taxon>Methanosarcinaceae</taxon>
        <taxon>Methanosalsum</taxon>
    </lineage>
</organism>
<feature type="transmembrane region" description="Helical" evidence="8">
    <location>
        <begin position="147"/>
        <end position="168"/>
    </location>
</feature>
<keyword evidence="5 8" id="KW-0812">Transmembrane</keyword>
<dbReference type="EMBL" id="QZAB01000283">
    <property type="protein sequence ID" value="RQD85793.1"/>
    <property type="molecule type" value="Genomic_DNA"/>
</dbReference>
<dbReference type="InterPro" id="IPR000522">
    <property type="entry name" value="ABC_transptr_permease_BtuC"/>
</dbReference>
<evidence type="ECO:0000256" key="5">
    <source>
        <dbReference type="ARBA" id="ARBA00022692"/>
    </source>
</evidence>
<sequence length="226" mass="24109">MGLDKKSHHDENDGLNEPYRKYIVGKLLFLTVCTILLILLFLYSISRGPSTVSLIDAVHILFGNSTVNAYNILWNIRIPRALTAIVAGVGLSVAGVALQSILRNPLGSPYTLGISNAAAFGAAFSVIVIGTGSMHSSGTDAVVVNQIYVTTFAAFIGAMIATFILLLIAKYKSATPEVMILVGVALGSLFTAGTMFLQYFADDVQLAAVVFWTFGDVGRASWNDLI</sequence>
<protein>
    <submittedName>
        <fullName evidence="9">Iron ABC transporter permease</fullName>
    </submittedName>
</protein>
<dbReference type="Pfam" id="PF01032">
    <property type="entry name" value="FecCD"/>
    <property type="match status" value="1"/>
</dbReference>
<dbReference type="AlphaFoldDB" id="A0A3R8CCV1"/>
<evidence type="ECO:0000256" key="3">
    <source>
        <dbReference type="ARBA" id="ARBA00022448"/>
    </source>
</evidence>
<keyword evidence="3" id="KW-0813">Transport</keyword>
<dbReference type="InterPro" id="IPR037294">
    <property type="entry name" value="ABC_BtuC-like"/>
</dbReference>
<dbReference type="GO" id="GO:0005886">
    <property type="term" value="C:plasma membrane"/>
    <property type="evidence" value="ECO:0007669"/>
    <property type="project" value="UniProtKB-SubCell"/>
</dbReference>
<proteinExistence type="inferred from homology"/>
<accession>A0A3R8CCV1</accession>
<evidence type="ECO:0000256" key="2">
    <source>
        <dbReference type="ARBA" id="ARBA00007935"/>
    </source>
</evidence>
<comment type="similarity">
    <text evidence="2">Belongs to the binding-protein-dependent transport system permease family. FecCD subfamily.</text>
</comment>
<keyword evidence="7 8" id="KW-0472">Membrane</keyword>
<evidence type="ECO:0000256" key="7">
    <source>
        <dbReference type="ARBA" id="ARBA00023136"/>
    </source>
</evidence>
<evidence type="ECO:0000256" key="8">
    <source>
        <dbReference type="SAM" id="Phobius"/>
    </source>
</evidence>
<keyword evidence="6 8" id="KW-1133">Transmembrane helix</keyword>
<feature type="transmembrane region" description="Helical" evidence="8">
    <location>
        <begin position="114"/>
        <end position="135"/>
    </location>
</feature>
<evidence type="ECO:0000256" key="4">
    <source>
        <dbReference type="ARBA" id="ARBA00022475"/>
    </source>
</evidence>
<dbReference type="Gene3D" id="1.10.3470.10">
    <property type="entry name" value="ABC transporter involved in vitamin B12 uptake, BtuC"/>
    <property type="match status" value="1"/>
</dbReference>
<dbReference type="Proteomes" id="UP000284763">
    <property type="component" value="Unassembled WGS sequence"/>
</dbReference>
<dbReference type="GO" id="GO:0022857">
    <property type="term" value="F:transmembrane transporter activity"/>
    <property type="evidence" value="ECO:0007669"/>
    <property type="project" value="InterPro"/>
</dbReference>
<feature type="transmembrane region" description="Helical" evidence="8">
    <location>
        <begin position="81"/>
        <end position="102"/>
    </location>
</feature>
<feature type="transmembrane region" description="Helical" evidence="8">
    <location>
        <begin position="27"/>
        <end position="45"/>
    </location>
</feature>
<feature type="non-terminal residue" evidence="9">
    <location>
        <position position="226"/>
    </location>
</feature>
<name>A0A3R8CCV1_9EURY</name>
<dbReference type="GO" id="GO:0033214">
    <property type="term" value="P:siderophore-iron import into cell"/>
    <property type="evidence" value="ECO:0007669"/>
    <property type="project" value="TreeGrafter"/>
</dbReference>
<evidence type="ECO:0000313" key="9">
    <source>
        <dbReference type="EMBL" id="RQD85793.1"/>
    </source>
</evidence>
<evidence type="ECO:0000256" key="1">
    <source>
        <dbReference type="ARBA" id="ARBA00004651"/>
    </source>
</evidence>
<gene>
    <name evidence="9" type="ORF">D5R95_04335</name>
</gene>
<comment type="subcellular location">
    <subcellularLocation>
        <location evidence="1">Cell membrane</location>
        <topology evidence="1">Multi-pass membrane protein</topology>
    </subcellularLocation>
</comment>
<evidence type="ECO:0000313" key="10">
    <source>
        <dbReference type="Proteomes" id="UP000284763"/>
    </source>
</evidence>
<evidence type="ECO:0000256" key="6">
    <source>
        <dbReference type="ARBA" id="ARBA00022989"/>
    </source>
</evidence>
<dbReference type="SUPFAM" id="SSF81345">
    <property type="entry name" value="ABC transporter involved in vitamin B12 uptake, BtuC"/>
    <property type="match status" value="1"/>
</dbReference>
<reference evidence="9 10" key="1">
    <citation type="submission" date="2018-08" db="EMBL/GenBank/DDBJ databases">
        <title>The metabolism and importance of syntrophic acetate oxidation coupled to methane or sulfide production in haloalkaline environments.</title>
        <authorList>
            <person name="Timmers P.H.A."/>
            <person name="Vavourakis C.D."/>
            <person name="Sorokin D.Y."/>
            <person name="Sinninghe Damste J.S."/>
            <person name="Muyzer G."/>
            <person name="Stams A.J.M."/>
            <person name="Plugge C.M."/>
        </authorList>
    </citation>
    <scope>NUCLEOTIDE SEQUENCE [LARGE SCALE GENOMIC DNA]</scope>
    <source>
        <strain evidence="9">MSAO_Arc3</strain>
    </source>
</reference>
<keyword evidence="4" id="KW-1003">Cell membrane</keyword>
<dbReference type="PANTHER" id="PTHR30472:SF25">
    <property type="entry name" value="ABC TRANSPORTER PERMEASE PROTEIN MJ0876-RELATED"/>
    <property type="match status" value="1"/>
</dbReference>
<feature type="transmembrane region" description="Helical" evidence="8">
    <location>
        <begin position="180"/>
        <end position="201"/>
    </location>
</feature>
<comment type="caution">
    <text evidence="9">The sequence shown here is derived from an EMBL/GenBank/DDBJ whole genome shotgun (WGS) entry which is preliminary data.</text>
</comment>
<dbReference type="PANTHER" id="PTHR30472">
    <property type="entry name" value="FERRIC ENTEROBACTIN TRANSPORT SYSTEM PERMEASE PROTEIN"/>
    <property type="match status" value="1"/>
</dbReference>